<organism evidence="2">
    <name type="scientific">Myoviridae sp. ctZgq1</name>
    <dbReference type="NCBI Taxonomy" id="2826666"/>
    <lineage>
        <taxon>Viruses</taxon>
        <taxon>Duplodnaviria</taxon>
        <taxon>Heunggongvirae</taxon>
        <taxon>Uroviricota</taxon>
        <taxon>Caudoviricetes</taxon>
    </lineage>
</organism>
<evidence type="ECO:0000256" key="1">
    <source>
        <dbReference type="SAM" id="MobiDB-lite"/>
    </source>
</evidence>
<sequence>MKVFATPKPGGKSKGFPVGVTKTKNTTVTVRAERAKPLNLSARRASRQGFSNFIQRLSAAGNALRGR</sequence>
<feature type="region of interest" description="Disordered" evidence="1">
    <location>
        <begin position="1"/>
        <end position="20"/>
    </location>
</feature>
<accession>A0A8S5LX60</accession>
<proteinExistence type="predicted"/>
<protein>
    <submittedName>
        <fullName evidence="2">Uncharacterized protein</fullName>
    </submittedName>
</protein>
<dbReference type="EMBL" id="BK014762">
    <property type="protein sequence ID" value="DAD74621.1"/>
    <property type="molecule type" value="Genomic_DNA"/>
</dbReference>
<name>A0A8S5LX60_9CAUD</name>
<reference evidence="2" key="1">
    <citation type="journal article" date="2021" name="Proc. Natl. Acad. Sci. U.S.A.">
        <title>A Catalog of Tens of Thousands of Viruses from Human Metagenomes Reveals Hidden Associations with Chronic Diseases.</title>
        <authorList>
            <person name="Tisza M.J."/>
            <person name="Buck C.B."/>
        </authorList>
    </citation>
    <scope>NUCLEOTIDE SEQUENCE</scope>
    <source>
        <strain evidence="2">CtZgq1</strain>
    </source>
</reference>
<evidence type="ECO:0000313" key="2">
    <source>
        <dbReference type="EMBL" id="DAD74621.1"/>
    </source>
</evidence>